<evidence type="ECO:0000256" key="1">
    <source>
        <dbReference type="SAM" id="MobiDB-lite"/>
    </source>
</evidence>
<proteinExistence type="predicted"/>
<reference evidence="2" key="1">
    <citation type="submission" date="2021-01" db="EMBL/GenBank/DDBJ databases">
        <title>Adiantum capillus-veneris genome.</title>
        <authorList>
            <person name="Fang Y."/>
            <person name="Liao Q."/>
        </authorList>
    </citation>
    <scope>NUCLEOTIDE SEQUENCE</scope>
    <source>
        <strain evidence="2">H3</strain>
        <tissue evidence="2">Leaf</tissue>
    </source>
</reference>
<keyword evidence="3" id="KW-1185">Reference proteome</keyword>
<evidence type="ECO:0000313" key="3">
    <source>
        <dbReference type="Proteomes" id="UP000886520"/>
    </source>
</evidence>
<sequence length="92" mass="10473">MFEEDANAQGEETGLQHRRRTSTHNTGLFHCTSANPTRQHNKLDSNIGLYLGQLKRTTTAFQGSADSWIWRGMHRWGKTMVQYQGSSLAHLL</sequence>
<protein>
    <submittedName>
        <fullName evidence="2">Uncharacterized protein</fullName>
    </submittedName>
</protein>
<organism evidence="2 3">
    <name type="scientific">Adiantum capillus-veneris</name>
    <name type="common">Maidenhair fern</name>
    <dbReference type="NCBI Taxonomy" id="13818"/>
    <lineage>
        <taxon>Eukaryota</taxon>
        <taxon>Viridiplantae</taxon>
        <taxon>Streptophyta</taxon>
        <taxon>Embryophyta</taxon>
        <taxon>Tracheophyta</taxon>
        <taxon>Polypodiopsida</taxon>
        <taxon>Polypodiidae</taxon>
        <taxon>Polypodiales</taxon>
        <taxon>Pteridineae</taxon>
        <taxon>Pteridaceae</taxon>
        <taxon>Vittarioideae</taxon>
        <taxon>Adiantum</taxon>
    </lineage>
</organism>
<gene>
    <name evidence="2" type="ORF">GOP47_0024645</name>
</gene>
<dbReference type="AlphaFoldDB" id="A0A9D4U3D2"/>
<accession>A0A9D4U3D2</accession>
<dbReference type="Proteomes" id="UP000886520">
    <property type="component" value="Chromosome 24"/>
</dbReference>
<name>A0A9D4U3D2_ADICA</name>
<dbReference type="EMBL" id="JABFUD020000024">
    <property type="protein sequence ID" value="KAI5060225.1"/>
    <property type="molecule type" value="Genomic_DNA"/>
</dbReference>
<feature type="region of interest" description="Disordered" evidence="1">
    <location>
        <begin position="1"/>
        <end position="37"/>
    </location>
</feature>
<comment type="caution">
    <text evidence="2">The sequence shown here is derived from an EMBL/GenBank/DDBJ whole genome shotgun (WGS) entry which is preliminary data.</text>
</comment>
<evidence type="ECO:0000313" key="2">
    <source>
        <dbReference type="EMBL" id="KAI5060225.1"/>
    </source>
</evidence>